<dbReference type="InterPro" id="IPR032710">
    <property type="entry name" value="NTF2-like_dom_sf"/>
</dbReference>
<dbReference type="PANTHER" id="PTHR34957:SF1">
    <property type="entry name" value="NUCLEAR TRANSPORT FACTOR 2 (NTF2) FAMILY PROTEIN"/>
    <property type="match status" value="1"/>
</dbReference>
<reference evidence="3" key="1">
    <citation type="submission" date="2018-05" db="EMBL/GenBank/DDBJ databases">
        <title>Zavarzinia sp. HR-AS.</title>
        <authorList>
            <person name="Lee Y."/>
            <person name="Jeon C.O."/>
        </authorList>
    </citation>
    <scope>NUCLEOTIDE SEQUENCE [LARGE SCALE GENOMIC DNA]</scope>
    <source>
        <strain evidence="3">DSM 1231</strain>
    </source>
</reference>
<dbReference type="EMBL" id="QGLF01000005">
    <property type="protein sequence ID" value="PWR19179.1"/>
    <property type="molecule type" value="Genomic_DNA"/>
</dbReference>
<dbReference type="Gene3D" id="3.10.450.50">
    <property type="match status" value="1"/>
</dbReference>
<dbReference type="SUPFAM" id="SSF54427">
    <property type="entry name" value="NTF2-like"/>
    <property type="match status" value="1"/>
</dbReference>
<sequence length="138" mass="14945">MSKSVEAAVLAANRAFYAAFRRRDIRAMAALWSIKGPIACIHPGWPPLTDRDQVMEAWRQILANPDSPDVQVRGDEALLLSPTVAMVILVEVIAGHGLSATNVLVLEDGEWRLCHHQASPLAAPAEDGGPAPERGRLH</sequence>
<dbReference type="OrthoDB" id="9786718at2"/>
<proteinExistence type="predicted"/>
<comment type="caution">
    <text evidence="2">The sequence shown here is derived from an EMBL/GenBank/DDBJ whole genome shotgun (WGS) entry which is preliminary data.</text>
</comment>
<dbReference type="PANTHER" id="PTHR34957">
    <property type="entry name" value="NUCLEAR TRANSPORT FACTOR 2 (NTF2) FAMILY PROTEIN"/>
    <property type="match status" value="1"/>
</dbReference>
<dbReference type="RefSeq" id="WP_109922863.1">
    <property type="nucleotide sequence ID" value="NZ_QGLF01000005.1"/>
</dbReference>
<dbReference type="AlphaFoldDB" id="A0A317DWW4"/>
<protein>
    <submittedName>
        <fullName evidence="2">DUF4440 domain-containing protein</fullName>
    </submittedName>
</protein>
<evidence type="ECO:0000259" key="1">
    <source>
        <dbReference type="Pfam" id="PF13474"/>
    </source>
</evidence>
<dbReference type="Pfam" id="PF13474">
    <property type="entry name" value="SnoaL_3"/>
    <property type="match status" value="1"/>
</dbReference>
<dbReference type="InterPro" id="IPR037401">
    <property type="entry name" value="SnoaL-like"/>
</dbReference>
<gene>
    <name evidence="2" type="ORF">DKG75_19705</name>
</gene>
<name>A0A317DWW4_9PROT</name>
<dbReference type="Proteomes" id="UP000246077">
    <property type="component" value="Unassembled WGS sequence"/>
</dbReference>
<accession>A0A317DWW4</accession>
<keyword evidence="3" id="KW-1185">Reference proteome</keyword>
<evidence type="ECO:0000313" key="2">
    <source>
        <dbReference type="EMBL" id="PWR19179.1"/>
    </source>
</evidence>
<feature type="domain" description="SnoaL-like" evidence="1">
    <location>
        <begin position="9"/>
        <end position="122"/>
    </location>
</feature>
<organism evidence="2 3">
    <name type="scientific">Zavarzinia compransoris</name>
    <dbReference type="NCBI Taxonomy" id="1264899"/>
    <lineage>
        <taxon>Bacteria</taxon>
        <taxon>Pseudomonadati</taxon>
        <taxon>Pseudomonadota</taxon>
        <taxon>Alphaproteobacteria</taxon>
        <taxon>Rhodospirillales</taxon>
        <taxon>Zavarziniaceae</taxon>
        <taxon>Zavarzinia</taxon>
    </lineage>
</organism>
<evidence type="ECO:0000313" key="3">
    <source>
        <dbReference type="Proteomes" id="UP000246077"/>
    </source>
</evidence>